<feature type="non-terminal residue" evidence="1">
    <location>
        <position position="292"/>
    </location>
</feature>
<accession>X1HYZ8</accession>
<gene>
    <name evidence="1" type="ORF">S03H2_30818</name>
</gene>
<dbReference type="EMBL" id="BARU01018656">
    <property type="protein sequence ID" value="GAH59044.1"/>
    <property type="molecule type" value="Genomic_DNA"/>
</dbReference>
<evidence type="ECO:0000313" key="1">
    <source>
        <dbReference type="EMBL" id="GAH59044.1"/>
    </source>
</evidence>
<sequence>QNAHHMKRILVYYPKIDRILLRELLNEGLTADEIDDVFLTKLIYKGYAASEIGKKVGLTDSKWMAKRFQHVLDMNFQEARDEYFFRPRIVYLLKNGVKSPQLTDFFNKDYKDLKAPIKKFCRKGIYNAMRRIWQRKYDEFNYRAMVEGKWNMVTSPFDHNRLQFTHFYHYLIRIYHLYPKINEELAELLTESELSTKEIDIAFLVFLIQFGYSLEEITEKYNSTYDSLRKWIKKVLGMNYNMAKDEYFWKPRILTLIKKYDPIPAVTKIAEIFNTPDPTLRGAIKRIWKYEL</sequence>
<feature type="non-terminal residue" evidence="1">
    <location>
        <position position="1"/>
    </location>
</feature>
<proteinExistence type="predicted"/>
<dbReference type="AlphaFoldDB" id="X1HYZ8"/>
<protein>
    <submittedName>
        <fullName evidence="1">Uncharacterized protein</fullName>
    </submittedName>
</protein>
<comment type="caution">
    <text evidence="1">The sequence shown here is derived from an EMBL/GenBank/DDBJ whole genome shotgun (WGS) entry which is preliminary data.</text>
</comment>
<reference evidence="1" key="1">
    <citation type="journal article" date="2014" name="Front. Microbiol.">
        <title>High frequency of phylogenetically diverse reductive dehalogenase-homologous genes in deep subseafloor sedimentary metagenomes.</title>
        <authorList>
            <person name="Kawai M."/>
            <person name="Futagami T."/>
            <person name="Toyoda A."/>
            <person name="Takaki Y."/>
            <person name="Nishi S."/>
            <person name="Hori S."/>
            <person name="Arai W."/>
            <person name="Tsubouchi T."/>
            <person name="Morono Y."/>
            <person name="Uchiyama I."/>
            <person name="Ito T."/>
            <person name="Fujiyama A."/>
            <person name="Inagaki F."/>
            <person name="Takami H."/>
        </authorList>
    </citation>
    <scope>NUCLEOTIDE SEQUENCE</scope>
    <source>
        <strain evidence="1">Expedition CK06-06</strain>
    </source>
</reference>
<name>X1HYZ8_9ZZZZ</name>
<organism evidence="1">
    <name type="scientific">marine sediment metagenome</name>
    <dbReference type="NCBI Taxonomy" id="412755"/>
    <lineage>
        <taxon>unclassified sequences</taxon>
        <taxon>metagenomes</taxon>
        <taxon>ecological metagenomes</taxon>
    </lineage>
</organism>